<evidence type="ECO:0000256" key="4">
    <source>
        <dbReference type="ARBA" id="ARBA00004524"/>
    </source>
</evidence>
<comment type="pathway">
    <text evidence="5">Terpene metabolism; lanosterol biosynthesis; lanosterol from farnesyl diphosphate: step 2/3.</text>
</comment>
<dbReference type="EC" id="1.14.14.17" evidence="7 19"/>
<evidence type="ECO:0000256" key="1">
    <source>
        <dbReference type="ARBA" id="ARBA00001974"/>
    </source>
</evidence>
<dbReference type="KEGG" id="bbel:109480954"/>
<evidence type="ECO:0000256" key="20">
    <source>
        <dbReference type="SAM" id="Phobius"/>
    </source>
</evidence>
<keyword evidence="11" id="KW-0832">Ubl conjugation</keyword>
<dbReference type="PANTHER" id="PTHR10835:SF0">
    <property type="entry name" value="SQUALENE MONOOXYGENASE"/>
    <property type="match status" value="1"/>
</dbReference>
<dbReference type="GO" id="GO:0050660">
    <property type="term" value="F:flavin adenine dinucleotide binding"/>
    <property type="evidence" value="ECO:0007669"/>
    <property type="project" value="UniProtKB-UniRule"/>
</dbReference>
<feature type="signal peptide" evidence="21">
    <location>
        <begin position="1"/>
        <end position="21"/>
    </location>
</feature>
<dbReference type="Gene3D" id="3.50.50.60">
    <property type="entry name" value="FAD/NAD(P)-binding domain"/>
    <property type="match status" value="1"/>
</dbReference>
<evidence type="ECO:0000256" key="13">
    <source>
        <dbReference type="ARBA" id="ARBA00023002"/>
    </source>
</evidence>
<evidence type="ECO:0000256" key="19">
    <source>
        <dbReference type="RuleBase" id="RU367121"/>
    </source>
</evidence>
<evidence type="ECO:0000256" key="5">
    <source>
        <dbReference type="ARBA" id="ARBA00005018"/>
    </source>
</evidence>
<evidence type="ECO:0000313" key="23">
    <source>
        <dbReference type="Proteomes" id="UP000515135"/>
    </source>
</evidence>
<dbReference type="RefSeq" id="XP_019638969.1">
    <property type="nucleotide sequence ID" value="XM_019783410.1"/>
</dbReference>
<dbReference type="PANTHER" id="PTHR10835">
    <property type="entry name" value="SQUALENE MONOOXYGENASE"/>
    <property type="match status" value="1"/>
</dbReference>
<organism evidence="23 24">
    <name type="scientific">Branchiostoma belcheri</name>
    <name type="common">Amphioxus</name>
    <dbReference type="NCBI Taxonomy" id="7741"/>
    <lineage>
        <taxon>Eukaryota</taxon>
        <taxon>Metazoa</taxon>
        <taxon>Chordata</taxon>
        <taxon>Cephalochordata</taxon>
        <taxon>Leptocardii</taxon>
        <taxon>Amphioxiformes</taxon>
        <taxon>Branchiostomatidae</taxon>
        <taxon>Branchiostoma</taxon>
    </lineage>
</organism>
<accession>A0A6P4ZY19</accession>
<dbReference type="FunFam" id="3.50.50.60:FF:000104">
    <property type="entry name" value="Squalene monooxygenase"/>
    <property type="match status" value="1"/>
</dbReference>
<feature type="transmembrane region" description="Helical" evidence="20">
    <location>
        <begin position="499"/>
        <end position="517"/>
    </location>
</feature>
<dbReference type="OrthoDB" id="1678617at2759"/>
<gene>
    <name evidence="24" type="primary">LOC109480954</name>
</gene>
<dbReference type="GeneID" id="109480954"/>
<comment type="cofactor">
    <cofactor evidence="1 19">
        <name>FAD</name>
        <dbReference type="ChEBI" id="CHEBI:57692"/>
    </cofactor>
</comment>
<keyword evidence="21" id="KW-0732">Signal</keyword>
<protein>
    <recommendedName>
        <fullName evidence="18 19">Squalene monooxygenase</fullName>
        <ecNumber evidence="7 19">1.14.14.17</ecNumber>
    </recommendedName>
</protein>
<proteinExistence type="inferred from homology"/>
<evidence type="ECO:0000256" key="3">
    <source>
        <dbReference type="ARBA" id="ARBA00004406"/>
    </source>
</evidence>
<dbReference type="GO" id="GO:0016126">
    <property type="term" value="P:sterol biosynthetic process"/>
    <property type="evidence" value="ECO:0007669"/>
    <property type="project" value="UniProtKB-UniRule"/>
</dbReference>
<dbReference type="GO" id="GO:0004506">
    <property type="term" value="F:squalene monooxygenase activity"/>
    <property type="evidence" value="ECO:0007669"/>
    <property type="project" value="UniProtKB-UniRule"/>
</dbReference>
<evidence type="ECO:0000256" key="12">
    <source>
        <dbReference type="ARBA" id="ARBA00022848"/>
    </source>
</evidence>
<keyword evidence="15 19" id="KW-0472">Membrane</keyword>
<dbReference type="Pfam" id="PF08491">
    <property type="entry name" value="SE"/>
    <property type="match status" value="1"/>
</dbReference>
<comment type="catalytic activity">
    <reaction evidence="16 19">
        <text>squalene + reduced [NADPH--hemoprotein reductase] + O2 = (S)-2,3-epoxysqualene + oxidized [NADPH--hemoprotein reductase] + H2O + H(+)</text>
        <dbReference type="Rhea" id="RHEA:25282"/>
        <dbReference type="Rhea" id="RHEA-COMP:11964"/>
        <dbReference type="Rhea" id="RHEA-COMP:11965"/>
        <dbReference type="ChEBI" id="CHEBI:15377"/>
        <dbReference type="ChEBI" id="CHEBI:15378"/>
        <dbReference type="ChEBI" id="CHEBI:15379"/>
        <dbReference type="ChEBI" id="CHEBI:15440"/>
        <dbReference type="ChEBI" id="CHEBI:15441"/>
        <dbReference type="ChEBI" id="CHEBI:57618"/>
        <dbReference type="ChEBI" id="CHEBI:58210"/>
        <dbReference type="EC" id="1.14.14.17"/>
    </reaction>
</comment>
<reference evidence="24" key="1">
    <citation type="submission" date="2025-08" db="UniProtKB">
        <authorList>
            <consortium name="RefSeq"/>
        </authorList>
    </citation>
    <scope>IDENTIFICATION</scope>
    <source>
        <tissue evidence="24">Gonad</tissue>
    </source>
</reference>
<keyword evidence="9 19" id="KW-0256">Endoplasmic reticulum</keyword>
<evidence type="ECO:0000256" key="17">
    <source>
        <dbReference type="ARBA" id="ARBA00063671"/>
    </source>
</evidence>
<dbReference type="InterPro" id="IPR040125">
    <property type="entry name" value="Squalene_monox"/>
</dbReference>
<dbReference type="GO" id="GO:0005789">
    <property type="term" value="C:endoplasmic reticulum membrane"/>
    <property type="evidence" value="ECO:0007669"/>
    <property type="project" value="UniProtKB-SubCell"/>
</dbReference>
<comment type="subunit">
    <text evidence="17">Interacts (via N-terminal domain) with MARCHF6. Interacts with SMIM22; this interaction modulates lipid droplet formation.</text>
</comment>
<keyword evidence="12" id="KW-0492">Microsome</keyword>
<evidence type="ECO:0000256" key="7">
    <source>
        <dbReference type="ARBA" id="ARBA00012312"/>
    </source>
</evidence>
<keyword evidence="23" id="KW-1185">Reference proteome</keyword>
<keyword evidence="13 19" id="KW-0560">Oxidoreductase</keyword>
<keyword evidence="20" id="KW-1133">Transmembrane helix</keyword>
<dbReference type="GO" id="GO:0008203">
    <property type="term" value="P:cholesterol metabolic process"/>
    <property type="evidence" value="ECO:0007669"/>
    <property type="project" value="TreeGrafter"/>
</dbReference>
<evidence type="ECO:0000256" key="2">
    <source>
        <dbReference type="ARBA" id="ARBA00002173"/>
    </source>
</evidence>
<evidence type="ECO:0000256" key="21">
    <source>
        <dbReference type="SAM" id="SignalP"/>
    </source>
</evidence>
<comment type="function">
    <text evidence="2 19">Catalyzes the stereospecific oxidation of squalene to (S)-2,3-epoxysqualene, and is considered to be a rate-limiting enzyme in steroid biosynthesis.</text>
</comment>
<dbReference type="AlphaFoldDB" id="A0A6P4ZY19"/>
<keyword evidence="10 19" id="KW-0274">FAD</keyword>
<dbReference type="Proteomes" id="UP000515135">
    <property type="component" value="Unplaced"/>
</dbReference>
<evidence type="ECO:0000256" key="15">
    <source>
        <dbReference type="ARBA" id="ARBA00023136"/>
    </source>
</evidence>
<keyword evidence="8 19" id="KW-0285">Flavoprotein</keyword>
<comment type="subcellular location">
    <subcellularLocation>
        <location evidence="3 19">Endoplasmic reticulum membrane</location>
        <topology evidence="3 19">Peripheral membrane protein</topology>
    </subcellularLocation>
    <subcellularLocation>
        <location evidence="4">Microsome membrane</location>
    </subcellularLocation>
</comment>
<keyword evidence="20" id="KW-0812">Transmembrane</keyword>
<evidence type="ECO:0000256" key="9">
    <source>
        <dbReference type="ARBA" id="ARBA00022824"/>
    </source>
</evidence>
<comment type="similarity">
    <text evidence="6 19">Belongs to the squalene monooxygenase family.</text>
</comment>
<feature type="chain" id="PRO_5027773965" description="Squalene monooxygenase" evidence="21">
    <location>
        <begin position="22"/>
        <end position="558"/>
    </location>
</feature>
<evidence type="ECO:0000313" key="24">
    <source>
        <dbReference type="RefSeq" id="XP_019638969.1"/>
    </source>
</evidence>
<evidence type="ECO:0000256" key="6">
    <source>
        <dbReference type="ARBA" id="ARBA00008802"/>
    </source>
</evidence>
<dbReference type="InterPro" id="IPR013698">
    <property type="entry name" value="Squalene_epoxidase"/>
</dbReference>
<name>A0A6P4ZY19_BRABE</name>
<dbReference type="InterPro" id="IPR036188">
    <property type="entry name" value="FAD/NAD-bd_sf"/>
</dbReference>
<evidence type="ECO:0000256" key="14">
    <source>
        <dbReference type="ARBA" id="ARBA00023098"/>
    </source>
</evidence>
<dbReference type="SUPFAM" id="SSF51905">
    <property type="entry name" value="FAD/NAD(P)-binding domain"/>
    <property type="match status" value="1"/>
</dbReference>
<feature type="transmembrane region" description="Helical" evidence="20">
    <location>
        <begin position="529"/>
        <end position="548"/>
    </location>
</feature>
<sequence>MSLPPGALRLFALLLFMAKHGEDLYQYTGKEFKLAVAAYLVVELLIYYHYHGRKNPPKSKKRVSFALPGLSETGCKVRLTETGISILKRTAVTNGSITQREIPEEPEVLVVGAGVLGSAMAAALGQDRRRVVVIERDLREPDRIVGELLQPGGVQALKALGLGGAVEGIDAHHVQGYVVHDLESGKNVKLPYPKDDSCAVMEGRAFHHGRFIMGLRKEAQKQASVTMMEGTVTKLLEEDGRIVGVVYKDKQTDTVKELRAPLTVVADGCFSRFRKTLVKSKVNTTSHFVGTIMINCPQFEKHHAEVVLADPSPLLVYQIASNDTRVLVDVQGDMPRDMKGYLSTKILPQLPDHLKEPFTDALQNDRVRSMPNSFLPPAPVQKPGVLLLGDAYNMRHPLTGGGMSVALNDVLIWRGLIQRIPELGDTAAMSQALKDFHWGRKQSHSFVVNVLAMALYQLFAAQDEHLKQMKQACFSYFDLGGSAQSGPIGLLSVLTPRPTLLIGHFFAVAMYAGYFAFKSQPWWAVHRAMYNFAAILYKACGILFPLIWSEFYSVYLST</sequence>
<evidence type="ECO:0000256" key="8">
    <source>
        <dbReference type="ARBA" id="ARBA00022630"/>
    </source>
</evidence>
<dbReference type="PRINTS" id="PR00420">
    <property type="entry name" value="RNGMNOXGNASE"/>
</dbReference>
<evidence type="ECO:0000259" key="22">
    <source>
        <dbReference type="Pfam" id="PF08491"/>
    </source>
</evidence>
<keyword evidence="14" id="KW-0443">Lipid metabolism</keyword>
<evidence type="ECO:0000256" key="11">
    <source>
        <dbReference type="ARBA" id="ARBA00022843"/>
    </source>
</evidence>
<dbReference type="UniPathway" id="UPA00767">
    <property type="reaction ID" value="UER00752"/>
</dbReference>
<evidence type="ECO:0000256" key="18">
    <source>
        <dbReference type="ARBA" id="ARBA00071190"/>
    </source>
</evidence>
<feature type="domain" description="Squalene epoxidase" evidence="22">
    <location>
        <begin position="260"/>
        <end position="529"/>
    </location>
</feature>
<evidence type="ECO:0000256" key="16">
    <source>
        <dbReference type="ARBA" id="ARBA00048658"/>
    </source>
</evidence>
<evidence type="ECO:0000256" key="10">
    <source>
        <dbReference type="ARBA" id="ARBA00022827"/>
    </source>
</evidence>